<dbReference type="EMBL" id="CYXM01000003">
    <property type="protein sequence ID" value="CUM85263.1"/>
    <property type="molecule type" value="Genomic_DNA"/>
</dbReference>
<reference evidence="5" key="5">
    <citation type="submission" date="2021-10" db="EMBL/GenBank/DDBJ databases">
        <title>Collection of gut derived symbiotic bacterial strains cultured from healthy donors.</title>
        <authorList>
            <person name="Lin H."/>
            <person name="Littmann E."/>
            <person name="Claire K."/>
            <person name="Pamer E."/>
        </authorList>
    </citation>
    <scope>NUCLEOTIDE SEQUENCE</scope>
    <source>
        <strain evidence="5">MSK.22.92</strain>
    </source>
</reference>
<dbReference type="OrthoDB" id="5614404at2"/>
<proteinExistence type="predicted"/>
<accession>A0A173S4L4</accession>
<evidence type="ECO:0000313" key="2">
    <source>
        <dbReference type="EMBL" id="CUM85263.1"/>
    </source>
</evidence>
<evidence type="ECO:0000256" key="1">
    <source>
        <dbReference type="ARBA" id="ARBA00022500"/>
    </source>
</evidence>
<protein>
    <submittedName>
        <fullName evidence="2">Bacteriophage N4 adsorption protein B</fullName>
    </submittedName>
    <submittedName>
        <fullName evidence="3">Chemotaxis protein CheX</fullName>
    </submittedName>
</protein>
<dbReference type="GO" id="GO:0006935">
    <property type="term" value="P:chemotaxis"/>
    <property type="evidence" value="ECO:0007669"/>
    <property type="project" value="UniProtKB-KW"/>
</dbReference>
<keyword evidence="1" id="KW-0145">Chemotaxis</keyword>
<reference evidence="6" key="3">
    <citation type="submission" date="2020-02" db="EMBL/GenBank/DDBJ databases">
        <authorList>
            <person name="Littmann E."/>
            <person name="Sorbara M."/>
        </authorList>
    </citation>
    <scope>NUCLEOTIDE SEQUENCE</scope>
    <source>
        <strain evidence="6">MSK.17.79</strain>
    </source>
</reference>
<name>A0A173S4L4_9FIRM</name>
<dbReference type="RefSeq" id="WP_012742829.1">
    <property type="nucleotide sequence ID" value="NZ_CP092643.1"/>
</dbReference>
<evidence type="ECO:0000313" key="6">
    <source>
        <dbReference type="EMBL" id="NSC26046.1"/>
    </source>
</evidence>
<reference evidence="3" key="4">
    <citation type="submission" date="2021-10" db="EMBL/GenBank/DDBJ databases">
        <title>Collection of gut derived symbiotic bacterial strains cultured from healthy donors.</title>
        <authorList>
            <person name="Lin H."/>
            <person name="Littmann E."/>
            <person name="Kohout C."/>
            <person name="Pamer E.G."/>
        </authorList>
    </citation>
    <scope>NUCLEOTIDE SEQUENCE</scope>
    <source>
        <strain evidence="4">DFI.7.28A</strain>
        <strain evidence="3">DFI.9.42</strain>
    </source>
</reference>
<dbReference type="EMBL" id="JAAILW010000002">
    <property type="protein sequence ID" value="NSC26046.1"/>
    <property type="molecule type" value="Genomic_DNA"/>
</dbReference>
<dbReference type="EMBL" id="JAJCJK010000001">
    <property type="protein sequence ID" value="MCB6936936.1"/>
    <property type="molecule type" value="Genomic_DNA"/>
</dbReference>
<dbReference type="Proteomes" id="UP000095673">
    <property type="component" value="Unassembled WGS sequence"/>
</dbReference>
<reference evidence="6" key="2">
    <citation type="journal article" date="2020" name="Cell Host Microbe">
        <title>Functional and Genomic Variation between Human-Derived Isolates of Lachnospiraceae Reveals Inter- and Intra-Species Diversity.</title>
        <authorList>
            <person name="Sorbara M.T."/>
            <person name="Littmann E.R."/>
            <person name="Fontana E."/>
            <person name="Moody T.U."/>
            <person name="Kohout C.E."/>
            <person name="Gjonbalaj M."/>
            <person name="Eaton V."/>
            <person name="Seok R."/>
            <person name="Leiner I.M."/>
            <person name="Pamer E.G."/>
        </authorList>
    </citation>
    <scope>NUCLEOTIDE SEQUENCE</scope>
    <source>
        <strain evidence="6">MSK.17.79</strain>
    </source>
</reference>
<dbReference type="InterPro" id="IPR037257">
    <property type="entry name" value="T2SS_E_N_sf"/>
</dbReference>
<dbReference type="GeneID" id="86988779"/>
<reference evidence="2 7" key="1">
    <citation type="submission" date="2015-09" db="EMBL/GenBank/DDBJ databases">
        <authorList>
            <consortium name="Pathogen Informatics"/>
        </authorList>
    </citation>
    <scope>NUCLEOTIDE SEQUENCE [LARGE SCALE GENOMIC DNA]</scope>
    <source>
        <strain evidence="2 7">2789STDY5834968</strain>
    </source>
</reference>
<dbReference type="AlphaFoldDB" id="A0A173S4L4"/>
<dbReference type="Proteomes" id="UP001197741">
    <property type="component" value="Unassembled WGS sequence"/>
</dbReference>
<dbReference type="InterPro" id="IPR028976">
    <property type="entry name" value="CheC-like_sf"/>
</dbReference>
<evidence type="ECO:0000313" key="7">
    <source>
        <dbReference type="Proteomes" id="UP000095673"/>
    </source>
</evidence>
<evidence type="ECO:0000313" key="3">
    <source>
        <dbReference type="EMBL" id="MCB6936936.1"/>
    </source>
</evidence>
<evidence type="ECO:0000313" key="4">
    <source>
        <dbReference type="EMBL" id="MCB6959677.1"/>
    </source>
</evidence>
<dbReference type="EMBL" id="JAJCJQ010000001">
    <property type="protein sequence ID" value="MCB6959677.1"/>
    <property type="molecule type" value="Genomic_DNA"/>
</dbReference>
<dbReference type="OMA" id="RFFGQYL"/>
<dbReference type="Gene3D" id="3.40.1550.10">
    <property type="entry name" value="CheC-like"/>
    <property type="match status" value="1"/>
</dbReference>
<dbReference type="Proteomes" id="UP001197847">
    <property type="component" value="Unassembled WGS sequence"/>
</dbReference>
<dbReference type="Proteomes" id="UP001197684">
    <property type="component" value="Unassembled WGS sequence"/>
</dbReference>
<dbReference type="Proteomes" id="UP001193670">
    <property type="component" value="Unassembled WGS sequence"/>
</dbReference>
<sequence length="292" mass="32913">MYTQFFGNFLLSKGYITNEQLFDALKEKAQKHAKLGTLAIHSGLMTAAEVDSVIVEQTHQDKKFGELTIEMGYLTDEQVKDLLNIQSPDFLLLGQILLDKGIIDNTTLEKSIHDYRSENAISDLDMVLEDKDSINHLIGHFFANTGIDPSAIDIMYLELLFNSFIRFVGDDYTPLSAEICDSFSADCMVRQDIEGSYAISTYIGMSQTTAINFASRYVNESFSVYDEYVQASLDDFLNLNNGLFLVNCSNDQALELTLTAPEHFDGQTRSFNKACKLKLLYPFGAIHFIIEF</sequence>
<organism evidence="2 7">
    <name type="scientific">Agathobacter rectalis</name>
    <dbReference type="NCBI Taxonomy" id="39491"/>
    <lineage>
        <taxon>Bacteria</taxon>
        <taxon>Bacillati</taxon>
        <taxon>Bacillota</taxon>
        <taxon>Clostridia</taxon>
        <taxon>Lachnospirales</taxon>
        <taxon>Lachnospiraceae</taxon>
        <taxon>Agathobacter</taxon>
    </lineage>
</organism>
<gene>
    <name evidence="2" type="ORF">ERS852580_00839</name>
    <name evidence="6" type="ORF">G4319_01605</name>
    <name evidence="3" type="ORF">LIZ56_00695</name>
    <name evidence="4" type="ORF">LIZ82_02025</name>
    <name evidence="5" type="ORF">LK487_08135</name>
</gene>
<evidence type="ECO:0000313" key="5">
    <source>
        <dbReference type="EMBL" id="MCC2746999.1"/>
    </source>
</evidence>
<dbReference type="SUPFAM" id="SSF160246">
    <property type="entry name" value="EspE N-terminal domain-like"/>
    <property type="match status" value="1"/>
</dbReference>
<dbReference type="EMBL" id="JAJFBX010000009">
    <property type="protein sequence ID" value="MCC2746999.1"/>
    <property type="molecule type" value="Genomic_DNA"/>
</dbReference>